<dbReference type="InterPro" id="IPR017871">
    <property type="entry name" value="ABC_transporter-like_CS"/>
</dbReference>
<dbReference type="GO" id="GO:0005524">
    <property type="term" value="F:ATP binding"/>
    <property type="evidence" value="ECO:0007669"/>
    <property type="project" value="UniProtKB-KW"/>
</dbReference>
<dbReference type="InterPro" id="IPR003439">
    <property type="entry name" value="ABC_transporter-like_ATP-bd"/>
</dbReference>
<gene>
    <name evidence="10" type="ORF">DFJ65_1441</name>
</gene>
<comment type="caution">
    <text evidence="10">The sequence shown here is derived from an EMBL/GenBank/DDBJ whole genome shotgun (WGS) entry which is preliminary data.</text>
</comment>
<dbReference type="AlphaFoldDB" id="A0A3D9UUY9"/>
<keyword evidence="11" id="KW-1185">Reference proteome</keyword>
<keyword evidence="3" id="KW-0547">Nucleotide-binding</keyword>
<dbReference type="PROSITE" id="PS00211">
    <property type="entry name" value="ABC_TRANSPORTER_1"/>
    <property type="match status" value="1"/>
</dbReference>
<dbReference type="PANTHER" id="PTHR24221:SF654">
    <property type="entry name" value="ATP-BINDING CASSETTE SUB-FAMILY B MEMBER 6"/>
    <property type="match status" value="1"/>
</dbReference>
<reference evidence="10 11" key="1">
    <citation type="submission" date="2018-08" db="EMBL/GenBank/DDBJ databases">
        <title>Sequencing the genomes of 1000 actinobacteria strains.</title>
        <authorList>
            <person name="Klenk H.-P."/>
        </authorList>
    </citation>
    <scope>NUCLEOTIDE SEQUENCE [LARGE SCALE GENOMIC DNA]</scope>
    <source>
        <strain evidence="10 11">DSM 22967</strain>
    </source>
</reference>
<proteinExistence type="predicted"/>
<dbReference type="SUPFAM" id="SSF90123">
    <property type="entry name" value="ABC transporter transmembrane region"/>
    <property type="match status" value="1"/>
</dbReference>
<dbReference type="CDD" id="cd03228">
    <property type="entry name" value="ABCC_MRP_Like"/>
    <property type="match status" value="1"/>
</dbReference>
<feature type="domain" description="ABC transporter" evidence="9">
    <location>
        <begin position="329"/>
        <end position="567"/>
    </location>
</feature>
<dbReference type="Gene3D" id="3.40.50.300">
    <property type="entry name" value="P-loop containing nucleotide triphosphate hydrolases"/>
    <property type="match status" value="1"/>
</dbReference>
<dbReference type="GO" id="GO:0034040">
    <property type="term" value="F:ATPase-coupled lipid transmembrane transporter activity"/>
    <property type="evidence" value="ECO:0007669"/>
    <property type="project" value="TreeGrafter"/>
</dbReference>
<dbReference type="Proteomes" id="UP000256253">
    <property type="component" value="Unassembled WGS sequence"/>
</dbReference>
<dbReference type="GO" id="GO:0016887">
    <property type="term" value="F:ATP hydrolysis activity"/>
    <property type="evidence" value="ECO:0007669"/>
    <property type="project" value="InterPro"/>
</dbReference>
<feature type="transmembrane region" description="Helical" evidence="8">
    <location>
        <begin position="47"/>
        <end position="68"/>
    </location>
</feature>
<sequence>MWRASAAATVFGWILVVVIGVSTYVTMWASARLVAALGGDHSDVHGWLVATVAAMLVQPVAVNVLAWVGEAHQAAVTRGQHARLAAVANAPHGIAHLEDAEASGRLAGALGDVRGQFGLTCIGEAWRSIYLRTTGIAALLILGRWSWLAAAVLLLLQWVSGRAFTAYLTQLQRDLLDNASHQGRRAHYLQRLLLEKSVGKEVRLFALTDHLLRWHETIWRAAQLGIENRRNKALRPALATSVVMVVGTGAAVGRLVFDAWQGTVSTAVLVAALQAVGAMSAFGPLGDTSSQATRARLFAEAVHDLESQVASPPVAIAGPPTDSGRAAEICVDDVSFAYPGRETPVFQHLSLHIPAGQSVAVVGVNGVGKSTLIKLLAGLYPSSSGTLRVDGRDPFADDAARRRVAVIFQDFVRYHLSLRENVLLGVPDASDDDAYAALRAAAASDVHDRVGSLDTPLDPGYDGGTDLSGGQWQRVALARAFAAVAAGAGVLVLDEPTAALDVRVEAEIFERFLESTRGMTTILVSHRLSSVRHADRIVVLGPNGVEEDSSHDELLSAGGEYAAMFRLQASRFAASGSTDEPDGDQSGEHDEVMSQ</sequence>
<evidence type="ECO:0000256" key="1">
    <source>
        <dbReference type="ARBA" id="ARBA00004651"/>
    </source>
</evidence>
<dbReference type="InterPro" id="IPR003593">
    <property type="entry name" value="AAA+_ATPase"/>
</dbReference>
<evidence type="ECO:0000256" key="7">
    <source>
        <dbReference type="SAM" id="MobiDB-lite"/>
    </source>
</evidence>
<dbReference type="Pfam" id="PF00005">
    <property type="entry name" value="ABC_tran"/>
    <property type="match status" value="1"/>
</dbReference>
<dbReference type="EMBL" id="QTUA01000001">
    <property type="protein sequence ID" value="REF30435.1"/>
    <property type="molecule type" value="Genomic_DNA"/>
</dbReference>
<evidence type="ECO:0000256" key="3">
    <source>
        <dbReference type="ARBA" id="ARBA00022741"/>
    </source>
</evidence>
<keyword evidence="6 8" id="KW-0472">Membrane</keyword>
<feature type="compositionally biased region" description="Basic and acidic residues" evidence="7">
    <location>
        <begin position="586"/>
        <end position="595"/>
    </location>
</feature>
<dbReference type="InterPro" id="IPR036640">
    <property type="entry name" value="ABC1_TM_sf"/>
</dbReference>
<evidence type="ECO:0000256" key="5">
    <source>
        <dbReference type="ARBA" id="ARBA00022989"/>
    </source>
</evidence>
<feature type="transmembrane region" description="Helical" evidence="8">
    <location>
        <begin position="7"/>
        <end position="27"/>
    </location>
</feature>
<feature type="transmembrane region" description="Helical" evidence="8">
    <location>
        <begin position="136"/>
        <end position="159"/>
    </location>
</feature>
<keyword evidence="4 10" id="KW-0067">ATP-binding</keyword>
<evidence type="ECO:0000256" key="4">
    <source>
        <dbReference type="ARBA" id="ARBA00022840"/>
    </source>
</evidence>
<keyword evidence="2 8" id="KW-0812">Transmembrane</keyword>
<dbReference type="SMART" id="SM00382">
    <property type="entry name" value="AAA"/>
    <property type="match status" value="1"/>
</dbReference>
<dbReference type="PROSITE" id="PS50893">
    <property type="entry name" value="ABC_TRANSPORTER_2"/>
    <property type="match status" value="1"/>
</dbReference>
<evidence type="ECO:0000313" key="11">
    <source>
        <dbReference type="Proteomes" id="UP000256253"/>
    </source>
</evidence>
<dbReference type="SUPFAM" id="SSF52540">
    <property type="entry name" value="P-loop containing nucleoside triphosphate hydrolases"/>
    <property type="match status" value="1"/>
</dbReference>
<dbReference type="PANTHER" id="PTHR24221">
    <property type="entry name" value="ATP-BINDING CASSETTE SUB-FAMILY B"/>
    <property type="match status" value="1"/>
</dbReference>
<evidence type="ECO:0000313" key="10">
    <source>
        <dbReference type="EMBL" id="REF30435.1"/>
    </source>
</evidence>
<dbReference type="Gene3D" id="1.20.1560.10">
    <property type="entry name" value="ABC transporter type 1, transmembrane domain"/>
    <property type="match status" value="1"/>
</dbReference>
<accession>A0A3D9UUY9</accession>
<keyword evidence="5 8" id="KW-1133">Transmembrane helix</keyword>
<evidence type="ECO:0000256" key="2">
    <source>
        <dbReference type="ARBA" id="ARBA00022692"/>
    </source>
</evidence>
<evidence type="ECO:0000256" key="6">
    <source>
        <dbReference type="ARBA" id="ARBA00023136"/>
    </source>
</evidence>
<dbReference type="GO" id="GO:0005886">
    <property type="term" value="C:plasma membrane"/>
    <property type="evidence" value="ECO:0007669"/>
    <property type="project" value="UniProtKB-SubCell"/>
</dbReference>
<feature type="region of interest" description="Disordered" evidence="7">
    <location>
        <begin position="573"/>
        <end position="595"/>
    </location>
</feature>
<dbReference type="InterPro" id="IPR039421">
    <property type="entry name" value="Type_1_exporter"/>
</dbReference>
<comment type="subcellular location">
    <subcellularLocation>
        <location evidence="1">Cell membrane</location>
        <topology evidence="1">Multi-pass membrane protein</topology>
    </subcellularLocation>
</comment>
<organism evidence="10 11">
    <name type="scientific">Calidifontibacter indicus</name>
    <dbReference type="NCBI Taxonomy" id="419650"/>
    <lineage>
        <taxon>Bacteria</taxon>
        <taxon>Bacillati</taxon>
        <taxon>Actinomycetota</taxon>
        <taxon>Actinomycetes</taxon>
        <taxon>Micrococcales</taxon>
        <taxon>Dermacoccaceae</taxon>
        <taxon>Calidifontibacter</taxon>
    </lineage>
</organism>
<evidence type="ECO:0000256" key="8">
    <source>
        <dbReference type="SAM" id="Phobius"/>
    </source>
</evidence>
<name>A0A3D9UUY9_9MICO</name>
<evidence type="ECO:0000259" key="9">
    <source>
        <dbReference type="PROSITE" id="PS50893"/>
    </source>
</evidence>
<dbReference type="InterPro" id="IPR027417">
    <property type="entry name" value="P-loop_NTPase"/>
</dbReference>
<protein>
    <submittedName>
        <fullName evidence="10">ATP-binding cassette subfamily C protein</fullName>
    </submittedName>
</protein>